<gene>
    <name evidence="2" type="ORF">ERS007739_04728</name>
</gene>
<proteinExistence type="predicted"/>
<sequence>MARFSVRCSSSRTDATVMPSTGPISVAIGTSDKNGRRPGAHGSRMKFSVNAST</sequence>
<reference evidence="3" key="1">
    <citation type="submission" date="2015-03" db="EMBL/GenBank/DDBJ databases">
        <authorList>
            <consortium name="Pathogen Informatics"/>
        </authorList>
    </citation>
    <scope>NUCLEOTIDE SEQUENCE [LARGE SCALE GENOMIC DNA]</scope>
    <source>
        <strain evidence="3">N09902308</strain>
    </source>
</reference>
<evidence type="ECO:0000313" key="3">
    <source>
        <dbReference type="Proteomes" id="UP000039021"/>
    </source>
</evidence>
<feature type="region of interest" description="Disordered" evidence="1">
    <location>
        <begin position="1"/>
        <end position="53"/>
    </location>
</feature>
<evidence type="ECO:0000313" key="2">
    <source>
        <dbReference type="EMBL" id="CPA62755.1"/>
    </source>
</evidence>
<protein>
    <submittedName>
        <fullName evidence="2">Uncharacterized protein</fullName>
    </submittedName>
</protein>
<organism evidence="2 3">
    <name type="scientific">Mycobacterium tuberculosis</name>
    <dbReference type="NCBI Taxonomy" id="1773"/>
    <lineage>
        <taxon>Bacteria</taxon>
        <taxon>Bacillati</taxon>
        <taxon>Actinomycetota</taxon>
        <taxon>Actinomycetes</taxon>
        <taxon>Mycobacteriales</taxon>
        <taxon>Mycobacteriaceae</taxon>
        <taxon>Mycobacterium</taxon>
        <taxon>Mycobacterium tuberculosis complex</taxon>
    </lineage>
</organism>
<dbReference type="EMBL" id="CSBK01003134">
    <property type="protein sequence ID" value="CPA62755.1"/>
    <property type="molecule type" value="Genomic_DNA"/>
</dbReference>
<evidence type="ECO:0000256" key="1">
    <source>
        <dbReference type="SAM" id="MobiDB-lite"/>
    </source>
</evidence>
<dbReference type="Proteomes" id="UP000039021">
    <property type="component" value="Unassembled WGS sequence"/>
</dbReference>
<dbReference type="AlphaFoldDB" id="A0A916LGK7"/>
<name>A0A916LGK7_MYCTX</name>
<feature type="compositionally biased region" description="Polar residues" evidence="1">
    <location>
        <begin position="7"/>
        <end position="23"/>
    </location>
</feature>
<accession>A0A916LGK7</accession>
<comment type="caution">
    <text evidence="2">The sequence shown here is derived from an EMBL/GenBank/DDBJ whole genome shotgun (WGS) entry which is preliminary data.</text>
</comment>